<dbReference type="CDD" id="cd17039">
    <property type="entry name" value="Ubl_ubiquitin_like"/>
    <property type="match status" value="1"/>
</dbReference>
<sequence length="204" mass="21504">MADQHSNEGSSTSNVFGGSSDSTIEINIKTLESRIYSFRVDRNMPVAVFKEKIADETGVPVGQQRLIFRGKVLKDEHLLSEYQLENGHTLHLVVRQPAQSQTSTDASSGDTNATNGNQGSDAASGAPRNRIGQISHSVVLGTFNVGDHGEAAVPDLDRVIGAVLNTLGIGGQAAPSDISGVQSSTLPNIIGQVSTGCCLKMFKI</sequence>
<feature type="domain" description="Ubiquitin-like" evidence="2">
    <location>
        <begin position="24"/>
        <end position="99"/>
    </location>
</feature>
<dbReference type="EMBL" id="GGEC01038792">
    <property type="protein sequence ID" value="MBX19276.1"/>
    <property type="molecule type" value="Transcribed_RNA"/>
</dbReference>
<feature type="region of interest" description="Disordered" evidence="1">
    <location>
        <begin position="97"/>
        <end position="128"/>
    </location>
</feature>
<dbReference type="PANTHER" id="PTHR15204:SF5">
    <property type="entry name" value="LARGE PROLINE-RICH PROTEIN BAG6 ISOFORM X1"/>
    <property type="match status" value="1"/>
</dbReference>
<dbReference type="GO" id="GO:0031593">
    <property type="term" value="F:polyubiquitin modification-dependent protein binding"/>
    <property type="evidence" value="ECO:0007669"/>
    <property type="project" value="TreeGrafter"/>
</dbReference>
<accession>A0A2P2LMT3</accession>
<dbReference type="PRINTS" id="PR00348">
    <property type="entry name" value="UBIQUITIN"/>
</dbReference>
<dbReference type="InterPro" id="IPR019956">
    <property type="entry name" value="Ubiquitin_dom"/>
</dbReference>
<dbReference type="FunFam" id="3.10.20.90:FF:000154">
    <property type="entry name" value="Large proline-rich protein BAG6"/>
    <property type="match status" value="1"/>
</dbReference>
<protein>
    <submittedName>
        <fullName evidence="3">Uncharacterized protein MANES_05G140700</fullName>
    </submittedName>
</protein>
<dbReference type="Pfam" id="PF00240">
    <property type="entry name" value="ubiquitin"/>
    <property type="match status" value="1"/>
</dbReference>
<name>A0A2P2LMT3_RHIMU</name>
<dbReference type="PROSITE" id="PS00299">
    <property type="entry name" value="UBIQUITIN_1"/>
    <property type="match status" value="1"/>
</dbReference>
<organism evidence="3">
    <name type="scientific">Rhizophora mucronata</name>
    <name type="common">Asiatic mangrove</name>
    <dbReference type="NCBI Taxonomy" id="61149"/>
    <lineage>
        <taxon>Eukaryota</taxon>
        <taxon>Viridiplantae</taxon>
        <taxon>Streptophyta</taxon>
        <taxon>Embryophyta</taxon>
        <taxon>Tracheophyta</taxon>
        <taxon>Spermatophyta</taxon>
        <taxon>Magnoliopsida</taxon>
        <taxon>eudicotyledons</taxon>
        <taxon>Gunneridae</taxon>
        <taxon>Pentapetalae</taxon>
        <taxon>rosids</taxon>
        <taxon>fabids</taxon>
        <taxon>Malpighiales</taxon>
        <taxon>Rhizophoraceae</taxon>
        <taxon>Rhizophora</taxon>
    </lineage>
</organism>
<dbReference type="PANTHER" id="PTHR15204">
    <property type="entry name" value="LARGE PROLINE-RICH PROTEIN BAG6"/>
    <property type="match status" value="1"/>
</dbReference>
<evidence type="ECO:0000256" key="1">
    <source>
        <dbReference type="SAM" id="MobiDB-lite"/>
    </source>
</evidence>
<dbReference type="InterPro" id="IPR000626">
    <property type="entry name" value="Ubiquitin-like_dom"/>
</dbReference>
<dbReference type="GO" id="GO:0036503">
    <property type="term" value="P:ERAD pathway"/>
    <property type="evidence" value="ECO:0007669"/>
    <property type="project" value="TreeGrafter"/>
</dbReference>
<dbReference type="InterPro" id="IPR019954">
    <property type="entry name" value="Ubiquitin_CS"/>
</dbReference>
<evidence type="ECO:0000259" key="2">
    <source>
        <dbReference type="PROSITE" id="PS50053"/>
    </source>
</evidence>
<dbReference type="AlphaFoldDB" id="A0A2P2LMT3"/>
<feature type="compositionally biased region" description="Polar residues" evidence="1">
    <location>
        <begin position="97"/>
        <end position="121"/>
    </location>
</feature>
<reference evidence="3" key="1">
    <citation type="submission" date="2018-02" db="EMBL/GenBank/DDBJ databases">
        <title>Rhizophora mucronata_Transcriptome.</title>
        <authorList>
            <person name="Meera S.P."/>
            <person name="Sreeshan A."/>
            <person name="Augustine A."/>
        </authorList>
    </citation>
    <scope>NUCLEOTIDE SEQUENCE</scope>
    <source>
        <tissue evidence="3">Leaf</tissue>
    </source>
</reference>
<dbReference type="SUPFAM" id="SSF54236">
    <property type="entry name" value="Ubiquitin-like"/>
    <property type="match status" value="1"/>
</dbReference>
<proteinExistence type="predicted"/>
<dbReference type="SMART" id="SM00213">
    <property type="entry name" value="UBQ"/>
    <property type="match status" value="1"/>
</dbReference>
<dbReference type="InterPro" id="IPR029071">
    <property type="entry name" value="Ubiquitin-like_domsf"/>
</dbReference>
<dbReference type="GO" id="GO:0051787">
    <property type="term" value="F:misfolded protein binding"/>
    <property type="evidence" value="ECO:0007669"/>
    <property type="project" value="TreeGrafter"/>
</dbReference>
<dbReference type="PROSITE" id="PS50053">
    <property type="entry name" value="UBIQUITIN_2"/>
    <property type="match status" value="1"/>
</dbReference>
<evidence type="ECO:0000313" key="3">
    <source>
        <dbReference type="EMBL" id="MBX19276.1"/>
    </source>
</evidence>
<dbReference type="Gene3D" id="3.10.20.90">
    <property type="entry name" value="Phosphatidylinositol 3-kinase Catalytic Subunit, Chain A, domain 1"/>
    <property type="match status" value="1"/>
</dbReference>
<dbReference type="GO" id="GO:0071818">
    <property type="term" value="C:BAT3 complex"/>
    <property type="evidence" value="ECO:0007669"/>
    <property type="project" value="TreeGrafter"/>
</dbReference>